<evidence type="ECO:0000313" key="5">
    <source>
        <dbReference type="EMBL" id="KAL2501794.1"/>
    </source>
</evidence>
<keyword evidence="3" id="KW-0326">Glycosidase</keyword>
<keyword evidence="6" id="KW-1185">Reference proteome</keyword>
<dbReference type="PANTHER" id="PTHR32227">
    <property type="entry name" value="GLUCAN ENDO-1,3-BETA-GLUCOSIDASE BG1-RELATED-RELATED"/>
    <property type="match status" value="1"/>
</dbReference>
<evidence type="ECO:0000313" key="6">
    <source>
        <dbReference type="Proteomes" id="UP001604277"/>
    </source>
</evidence>
<reference evidence="6" key="1">
    <citation type="submission" date="2024-07" db="EMBL/GenBank/DDBJ databases">
        <title>Two chromosome-level genome assemblies of Korean endemic species Abeliophyllum distichum and Forsythia ovata (Oleaceae).</title>
        <authorList>
            <person name="Jang H."/>
        </authorList>
    </citation>
    <scope>NUCLEOTIDE SEQUENCE [LARGE SCALE GENOMIC DNA]</scope>
</reference>
<dbReference type="AlphaFoldDB" id="A0ABD1SNI3"/>
<dbReference type="Proteomes" id="UP001604277">
    <property type="component" value="Unassembled WGS sequence"/>
</dbReference>
<protein>
    <submittedName>
        <fullName evidence="5">Beta-1</fullName>
    </submittedName>
</protein>
<gene>
    <name evidence="5" type="ORF">Fot_35642</name>
</gene>
<sequence>MKDFSLGYALFTSPSTVVKDENYEYQNLFDAMVDATHAALEKTGETNVEIAVLESGWPSVGETATTLENARIYNSNLIKHVEIGNPGRPVESYIFYLIDENQNKPIT</sequence>
<dbReference type="InterPro" id="IPR017853">
    <property type="entry name" value="GH"/>
</dbReference>
<dbReference type="SUPFAM" id="SSF51445">
    <property type="entry name" value="(Trans)glycosidases"/>
    <property type="match status" value="1"/>
</dbReference>
<dbReference type="GO" id="GO:0016798">
    <property type="term" value="F:hydrolase activity, acting on glycosyl bonds"/>
    <property type="evidence" value="ECO:0007669"/>
    <property type="project" value="UniProtKB-KW"/>
</dbReference>
<keyword evidence="2" id="KW-0378">Hydrolase</keyword>
<dbReference type="Pfam" id="PF00332">
    <property type="entry name" value="Glyco_hydro_17"/>
    <property type="match status" value="1"/>
</dbReference>
<organism evidence="5 6">
    <name type="scientific">Forsythia ovata</name>
    <dbReference type="NCBI Taxonomy" id="205694"/>
    <lineage>
        <taxon>Eukaryota</taxon>
        <taxon>Viridiplantae</taxon>
        <taxon>Streptophyta</taxon>
        <taxon>Embryophyta</taxon>
        <taxon>Tracheophyta</taxon>
        <taxon>Spermatophyta</taxon>
        <taxon>Magnoliopsida</taxon>
        <taxon>eudicotyledons</taxon>
        <taxon>Gunneridae</taxon>
        <taxon>Pentapetalae</taxon>
        <taxon>asterids</taxon>
        <taxon>lamiids</taxon>
        <taxon>Lamiales</taxon>
        <taxon>Oleaceae</taxon>
        <taxon>Forsythieae</taxon>
        <taxon>Forsythia</taxon>
    </lineage>
</organism>
<comment type="caution">
    <text evidence="5">The sequence shown here is derived from an EMBL/GenBank/DDBJ whole genome shotgun (WGS) entry which is preliminary data.</text>
</comment>
<name>A0ABD1SNI3_9LAMI</name>
<comment type="similarity">
    <text evidence="1 4">Belongs to the glycosyl hydrolase 17 family.</text>
</comment>
<accession>A0ABD1SNI3</accession>
<dbReference type="InterPro" id="IPR000490">
    <property type="entry name" value="Glyco_hydro_17"/>
</dbReference>
<evidence type="ECO:0000256" key="2">
    <source>
        <dbReference type="ARBA" id="ARBA00022801"/>
    </source>
</evidence>
<evidence type="ECO:0000256" key="4">
    <source>
        <dbReference type="RuleBase" id="RU004335"/>
    </source>
</evidence>
<evidence type="ECO:0000256" key="3">
    <source>
        <dbReference type="ARBA" id="ARBA00023295"/>
    </source>
</evidence>
<proteinExistence type="inferred from homology"/>
<dbReference type="Gene3D" id="3.20.20.80">
    <property type="entry name" value="Glycosidases"/>
    <property type="match status" value="1"/>
</dbReference>
<evidence type="ECO:0000256" key="1">
    <source>
        <dbReference type="ARBA" id="ARBA00008773"/>
    </source>
</evidence>
<dbReference type="EMBL" id="JBFOLJ010000010">
    <property type="protein sequence ID" value="KAL2501794.1"/>
    <property type="molecule type" value="Genomic_DNA"/>
</dbReference>
<dbReference type="InterPro" id="IPR044965">
    <property type="entry name" value="Glyco_hydro_17_plant"/>
</dbReference>